<comment type="caution">
    <text evidence="2">The sequence shown here is derived from an EMBL/GenBank/DDBJ whole genome shotgun (WGS) entry which is preliminary data.</text>
</comment>
<dbReference type="SUPFAM" id="SSF47413">
    <property type="entry name" value="lambda repressor-like DNA-binding domains"/>
    <property type="match status" value="1"/>
</dbReference>
<feature type="domain" description="HTH cro/C1-type" evidence="1">
    <location>
        <begin position="9"/>
        <end position="63"/>
    </location>
</feature>
<dbReference type="GO" id="GO:0003677">
    <property type="term" value="F:DNA binding"/>
    <property type="evidence" value="ECO:0007669"/>
    <property type="project" value="InterPro"/>
</dbReference>
<name>A0A2P8H6B8_9BACI</name>
<dbReference type="Pfam" id="PF01381">
    <property type="entry name" value="HTH_3"/>
    <property type="match status" value="1"/>
</dbReference>
<sequence length="71" mass="8012">MQKPLHETVKEVRQQRGIPQAVIARKLGITRQSYASKEAGKSPFYAEDISTLAESLVVEPAYFFEKELTNS</sequence>
<dbReference type="PROSITE" id="PS50943">
    <property type="entry name" value="HTH_CROC1"/>
    <property type="match status" value="1"/>
</dbReference>
<dbReference type="RefSeq" id="WP_181315430.1">
    <property type="nucleotide sequence ID" value="NZ_PYAV01000018.1"/>
</dbReference>
<dbReference type="Gene3D" id="1.10.260.40">
    <property type="entry name" value="lambda repressor-like DNA-binding domains"/>
    <property type="match status" value="1"/>
</dbReference>
<evidence type="ECO:0000259" key="1">
    <source>
        <dbReference type="PROSITE" id="PS50943"/>
    </source>
</evidence>
<organism evidence="2 3">
    <name type="scientific">Salsuginibacillus halophilus</name>
    <dbReference type="NCBI Taxonomy" id="517424"/>
    <lineage>
        <taxon>Bacteria</taxon>
        <taxon>Bacillati</taxon>
        <taxon>Bacillota</taxon>
        <taxon>Bacilli</taxon>
        <taxon>Bacillales</taxon>
        <taxon>Bacillaceae</taxon>
        <taxon>Salsuginibacillus</taxon>
    </lineage>
</organism>
<evidence type="ECO:0000313" key="3">
    <source>
        <dbReference type="Proteomes" id="UP000242310"/>
    </source>
</evidence>
<gene>
    <name evidence="2" type="ORF">B0H94_11862</name>
</gene>
<protein>
    <submittedName>
        <fullName evidence="2">Helix-turn-helix protein</fullName>
    </submittedName>
</protein>
<dbReference type="SMART" id="SM00530">
    <property type="entry name" value="HTH_XRE"/>
    <property type="match status" value="1"/>
</dbReference>
<evidence type="ECO:0000313" key="2">
    <source>
        <dbReference type="EMBL" id="PSL41749.1"/>
    </source>
</evidence>
<dbReference type="EMBL" id="PYAV01000018">
    <property type="protein sequence ID" value="PSL41749.1"/>
    <property type="molecule type" value="Genomic_DNA"/>
</dbReference>
<proteinExistence type="predicted"/>
<dbReference type="CDD" id="cd00093">
    <property type="entry name" value="HTH_XRE"/>
    <property type="match status" value="1"/>
</dbReference>
<dbReference type="AlphaFoldDB" id="A0A2P8H6B8"/>
<accession>A0A2P8H6B8</accession>
<dbReference type="InterPro" id="IPR001387">
    <property type="entry name" value="Cro/C1-type_HTH"/>
</dbReference>
<dbReference type="Proteomes" id="UP000242310">
    <property type="component" value="Unassembled WGS sequence"/>
</dbReference>
<dbReference type="InterPro" id="IPR010982">
    <property type="entry name" value="Lambda_DNA-bd_dom_sf"/>
</dbReference>
<keyword evidence="3" id="KW-1185">Reference proteome</keyword>
<reference evidence="2 3" key="1">
    <citation type="submission" date="2018-03" db="EMBL/GenBank/DDBJ databases">
        <title>Genomic Encyclopedia of Type Strains, Phase III (KMG-III): the genomes of soil and plant-associated and newly described type strains.</title>
        <authorList>
            <person name="Whitman W."/>
        </authorList>
    </citation>
    <scope>NUCLEOTIDE SEQUENCE [LARGE SCALE GENOMIC DNA]</scope>
    <source>
        <strain evidence="2 3">CGMCC 1.07653</strain>
    </source>
</reference>